<dbReference type="PANTHER" id="PTHR13260">
    <property type="entry name" value="ANAPHASE PROMOTING COMPLEX SUBUNIT 4 APC4"/>
    <property type="match status" value="1"/>
</dbReference>
<keyword evidence="2" id="KW-0132">Cell division</keyword>
<evidence type="ECO:0000256" key="3">
    <source>
        <dbReference type="ARBA" id="ARBA00022776"/>
    </source>
</evidence>
<evidence type="ECO:0000256" key="5">
    <source>
        <dbReference type="ARBA" id="ARBA00023306"/>
    </source>
</evidence>
<dbReference type="InterPro" id="IPR024977">
    <property type="entry name" value="Apc4-like_WD40_dom"/>
</dbReference>
<dbReference type="OrthoDB" id="2110451at2759"/>
<name>A0A6I9WNQ7_9HYME</name>
<protein>
    <recommendedName>
        <fullName evidence="1">Anaphase-promoting complex subunit 4</fullName>
    </recommendedName>
</protein>
<dbReference type="GO" id="GO:0031145">
    <property type="term" value="P:anaphase-promoting complex-dependent catabolic process"/>
    <property type="evidence" value="ECO:0007669"/>
    <property type="project" value="InterPro"/>
</dbReference>
<evidence type="ECO:0000313" key="9">
    <source>
        <dbReference type="Proteomes" id="UP000504615"/>
    </source>
</evidence>
<dbReference type="InterPro" id="IPR024789">
    <property type="entry name" value="APC4"/>
</dbReference>
<reference evidence="10" key="1">
    <citation type="submission" date="2025-08" db="UniProtKB">
        <authorList>
            <consortium name="RefSeq"/>
        </authorList>
    </citation>
    <scope>IDENTIFICATION</scope>
</reference>
<dbReference type="InterPro" id="IPR024790">
    <property type="entry name" value="APC4_long_dom"/>
</dbReference>
<dbReference type="Pfam" id="PF12896">
    <property type="entry name" value="ANAPC4"/>
    <property type="match status" value="1"/>
</dbReference>
<evidence type="ECO:0000256" key="1">
    <source>
        <dbReference type="ARBA" id="ARBA00016067"/>
    </source>
</evidence>
<accession>A0A6I9WNQ7</accession>
<evidence type="ECO:0000256" key="4">
    <source>
        <dbReference type="ARBA" id="ARBA00022786"/>
    </source>
</evidence>
<dbReference type="RefSeq" id="XP_011641163.1">
    <property type="nucleotide sequence ID" value="XM_011642861.2"/>
</dbReference>
<evidence type="ECO:0000313" key="10">
    <source>
        <dbReference type="RefSeq" id="XP_011641163.1"/>
    </source>
</evidence>
<dbReference type="Proteomes" id="UP000504615">
    <property type="component" value="Unplaced"/>
</dbReference>
<proteinExistence type="predicted"/>
<evidence type="ECO:0000256" key="2">
    <source>
        <dbReference type="ARBA" id="ARBA00022618"/>
    </source>
</evidence>
<feature type="compositionally biased region" description="Acidic residues" evidence="6">
    <location>
        <begin position="697"/>
        <end position="711"/>
    </location>
</feature>
<dbReference type="SUPFAM" id="SSF69322">
    <property type="entry name" value="Tricorn protease domain 2"/>
    <property type="match status" value="1"/>
</dbReference>
<evidence type="ECO:0000259" key="7">
    <source>
        <dbReference type="Pfam" id="PF12894"/>
    </source>
</evidence>
<feature type="domain" description="Anaphase-promoting complex subunit 4-like WD40" evidence="7">
    <location>
        <begin position="20"/>
        <end position="110"/>
    </location>
</feature>
<feature type="region of interest" description="Disordered" evidence="6">
    <location>
        <begin position="697"/>
        <end position="745"/>
    </location>
</feature>
<dbReference type="GO" id="GO:0005680">
    <property type="term" value="C:anaphase-promoting complex"/>
    <property type="evidence" value="ECO:0007669"/>
    <property type="project" value="InterPro"/>
</dbReference>
<keyword evidence="4" id="KW-0833">Ubl conjugation pathway</keyword>
<dbReference type="AlphaFoldDB" id="A0A6I9WNQ7"/>
<keyword evidence="5" id="KW-0131">Cell cycle</keyword>
<dbReference type="GO" id="GO:0034399">
    <property type="term" value="C:nuclear periphery"/>
    <property type="evidence" value="ECO:0007669"/>
    <property type="project" value="TreeGrafter"/>
</dbReference>
<feature type="domain" description="Anaphase-promoting complex subunit 4 long" evidence="8">
    <location>
        <begin position="218"/>
        <end position="411"/>
    </location>
</feature>
<gene>
    <name evidence="10" type="primary">LOC105429711</name>
</gene>
<dbReference type="GO" id="GO:0051301">
    <property type="term" value="P:cell division"/>
    <property type="evidence" value="ECO:0007669"/>
    <property type="project" value="UniProtKB-KW"/>
</dbReference>
<sequence length="745" mass="84689">MTGTMRQLEERQLPAEVTTMLWSPKMDLLAISNVKGEVVLHRLTWQRVWLLSPQEESDTSVHLAWRPDGKLLAVCYEISKQLCLVDVETKNIIHKTKLPGNESAVCIKWLSLSNTEHESSLTNDKTNKPTGEYLPPLPNLIRSYSTEPERKEFLTHSLDMLFIGQKNGTVLMYIFGMFYCGTISVGHGEILQIVGGANDPIWITWKYNDNYVKITRVSCPLFERSTAFLKVAQIQANIECLKDYLSRTLMATCEAWETILLEMDEKLTRYAEANQPGVMAADFLELLMIGIPTKSLETFLLRDLTEKGLKKFGHSIEMCYCNIQKLVSKNLTSVGMALVYQLTELRGMARVGGTYEALGLRDETLITNAINESEAFLAKSYEIEQVIDQSMRNYKAFFRWLYVAILQLTDERAPSEVSRVSQQELTFIAEFLSDFDKPRANGRVNLEKLGQYLRHENLQTPLTSEGSEWAAMLDENDCLRDYAHIVKQNFNLSLLQSHTKLVAAVENVFAKAYQSLVDHFMMLSISLPSFISLFTTSYISQIVTNDRNLLLAISDADSKFLRLFNVKYSSIEPVSLSSKMATIDVGHKQACLGEYSKESIDTVIADLQFYSQDYLSLLILNKQTRASFLIQLPLHISNVSIFEYQDDDTIISITDFIGATWPKPFLGISARRLAVSGPRKIAAILSENNRKIRLIETEAEPEDEEDDDEEENRFVESMMDTTPSEHLPAKTTKTDGQEFYKEENS</sequence>
<dbReference type="GO" id="GO:0070979">
    <property type="term" value="P:protein K11-linked ubiquitination"/>
    <property type="evidence" value="ECO:0007669"/>
    <property type="project" value="TreeGrafter"/>
</dbReference>
<evidence type="ECO:0000259" key="8">
    <source>
        <dbReference type="Pfam" id="PF12896"/>
    </source>
</evidence>
<dbReference type="KEGG" id="pbar:105429711"/>
<dbReference type="Gene3D" id="2.130.10.10">
    <property type="entry name" value="YVTN repeat-like/Quinoprotein amine dehydrogenase"/>
    <property type="match status" value="1"/>
</dbReference>
<feature type="compositionally biased region" description="Basic and acidic residues" evidence="6">
    <location>
        <begin position="732"/>
        <end position="745"/>
    </location>
</feature>
<dbReference type="GeneID" id="105429711"/>
<dbReference type="CTD" id="31835"/>
<dbReference type="PANTHER" id="PTHR13260:SF0">
    <property type="entry name" value="ANAPHASE-PROMOTING COMPLEX SUBUNIT 4"/>
    <property type="match status" value="1"/>
</dbReference>
<keyword evidence="3" id="KW-0498">Mitosis</keyword>
<organism evidence="9 10">
    <name type="scientific">Pogonomyrmex barbatus</name>
    <name type="common">red harvester ant</name>
    <dbReference type="NCBI Taxonomy" id="144034"/>
    <lineage>
        <taxon>Eukaryota</taxon>
        <taxon>Metazoa</taxon>
        <taxon>Ecdysozoa</taxon>
        <taxon>Arthropoda</taxon>
        <taxon>Hexapoda</taxon>
        <taxon>Insecta</taxon>
        <taxon>Pterygota</taxon>
        <taxon>Neoptera</taxon>
        <taxon>Endopterygota</taxon>
        <taxon>Hymenoptera</taxon>
        <taxon>Apocrita</taxon>
        <taxon>Aculeata</taxon>
        <taxon>Formicoidea</taxon>
        <taxon>Formicidae</taxon>
        <taxon>Myrmicinae</taxon>
        <taxon>Pogonomyrmex</taxon>
    </lineage>
</organism>
<dbReference type="Pfam" id="PF12894">
    <property type="entry name" value="ANAPC4_WD40"/>
    <property type="match status" value="1"/>
</dbReference>
<keyword evidence="9" id="KW-1185">Reference proteome</keyword>
<evidence type="ECO:0000256" key="6">
    <source>
        <dbReference type="SAM" id="MobiDB-lite"/>
    </source>
</evidence>
<dbReference type="InterPro" id="IPR015943">
    <property type="entry name" value="WD40/YVTN_repeat-like_dom_sf"/>
</dbReference>